<dbReference type="STRING" id="1801780.A2917_03375"/>
<dbReference type="SUPFAM" id="SSF51351">
    <property type="entry name" value="Triosephosphate isomerase (TIM)"/>
    <property type="match status" value="1"/>
</dbReference>
<dbReference type="EC" id="5.3.1.1" evidence="3"/>
<dbReference type="PROSITE" id="PS51440">
    <property type="entry name" value="TIM_2"/>
    <property type="match status" value="1"/>
</dbReference>
<dbReference type="Proteomes" id="UP000178104">
    <property type="component" value="Unassembled WGS sequence"/>
</dbReference>
<reference evidence="4 5" key="1">
    <citation type="journal article" date="2016" name="Nat. Commun.">
        <title>Thousands of microbial genomes shed light on interconnected biogeochemical processes in an aquifer system.</title>
        <authorList>
            <person name="Anantharaman K."/>
            <person name="Brown C.T."/>
            <person name="Hug L.A."/>
            <person name="Sharon I."/>
            <person name="Castelle C.J."/>
            <person name="Probst A.J."/>
            <person name="Thomas B.C."/>
            <person name="Singh A."/>
            <person name="Wilkins M.J."/>
            <person name="Karaoz U."/>
            <person name="Brodie E.L."/>
            <person name="Williams K.H."/>
            <person name="Hubbard S.S."/>
            <person name="Banfield J.F."/>
        </authorList>
    </citation>
    <scope>NUCLEOTIDE SEQUENCE [LARGE SCALE GENOMIC DNA]</scope>
</reference>
<dbReference type="UniPathway" id="UPA00109">
    <property type="reaction ID" value="UER00189"/>
</dbReference>
<proteinExistence type="inferred from homology"/>
<dbReference type="InterPro" id="IPR013785">
    <property type="entry name" value="Aldolase_TIM"/>
</dbReference>
<dbReference type="UniPathway" id="UPA00138"/>
<keyword evidence="2 3" id="KW-0413">Isomerase</keyword>
<dbReference type="GO" id="GO:0019563">
    <property type="term" value="P:glycerol catabolic process"/>
    <property type="evidence" value="ECO:0007669"/>
    <property type="project" value="TreeGrafter"/>
</dbReference>
<dbReference type="EMBL" id="MFVE01000005">
    <property type="protein sequence ID" value="OGI95566.1"/>
    <property type="molecule type" value="Genomic_DNA"/>
</dbReference>
<comment type="similarity">
    <text evidence="1 3">Belongs to the triosephosphate isomerase family.</text>
</comment>
<dbReference type="Gene3D" id="3.20.20.70">
    <property type="entry name" value="Aldolase class I"/>
    <property type="match status" value="1"/>
</dbReference>
<accession>A0A1F6XN65</accession>
<evidence type="ECO:0000256" key="2">
    <source>
        <dbReference type="ARBA" id="ARBA00023235"/>
    </source>
</evidence>
<dbReference type="GO" id="GO:0046166">
    <property type="term" value="P:glyceraldehyde-3-phosphate biosynthetic process"/>
    <property type="evidence" value="ECO:0007669"/>
    <property type="project" value="TreeGrafter"/>
</dbReference>
<keyword evidence="3" id="KW-0312">Gluconeogenesis</keyword>
<dbReference type="CDD" id="cd00311">
    <property type="entry name" value="TIM"/>
    <property type="match status" value="1"/>
</dbReference>
<dbReference type="NCBIfam" id="TIGR00419">
    <property type="entry name" value="tim"/>
    <property type="match status" value="1"/>
</dbReference>
<dbReference type="PANTHER" id="PTHR21139">
    <property type="entry name" value="TRIOSEPHOSPHATE ISOMERASE"/>
    <property type="match status" value="1"/>
</dbReference>
<keyword evidence="3" id="KW-0963">Cytoplasm</keyword>
<dbReference type="PANTHER" id="PTHR21139:SF42">
    <property type="entry name" value="TRIOSEPHOSPHATE ISOMERASE"/>
    <property type="match status" value="1"/>
</dbReference>
<comment type="subunit">
    <text evidence="3">Homodimer.</text>
</comment>
<comment type="caution">
    <text evidence="4">The sequence shown here is derived from an EMBL/GenBank/DDBJ whole genome shotgun (WGS) entry which is preliminary data.</text>
</comment>
<dbReference type="GO" id="GO:0004807">
    <property type="term" value="F:triose-phosphate isomerase activity"/>
    <property type="evidence" value="ECO:0007669"/>
    <property type="project" value="UniProtKB-UniRule"/>
</dbReference>
<evidence type="ECO:0000256" key="3">
    <source>
        <dbReference type="RuleBase" id="RU363013"/>
    </source>
</evidence>
<comment type="pathway">
    <text evidence="3">Carbohydrate biosynthesis; gluconeogenesis.</text>
</comment>
<comment type="catalytic activity">
    <reaction evidence="3">
        <text>D-glyceraldehyde 3-phosphate = dihydroxyacetone phosphate</text>
        <dbReference type="Rhea" id="RHEA:18585"/>
        <dbReference type="ChEBI" id="CHEBI:57642"/>
        <dbReference type="ChEBI" id="CHEBI:59776"/>
        <dbReference type="EC" id="5.3.1.1"/>
    </reaction>
</comment>
<dbReference type="AlphaFoldDB" id="A0A1F6XN65"/>
<dbReference type="Pfam" id="PF00121">
    <property type="entry name" value="TIM"/>
    <property type="match status" value="1"/>
</dbReference>
<evidence type="ECO:0000313" key="5">
    <source>
        <dbReference type="Proteomes" id="UP000178104"/>
    </source>
</evidence>
<gene>
    <name evidence="4" type="ORF">A2917_03375</name>
</gene>
<dbReference type="GO" id="GO:0006096">
    <property type="term" value="P:glycolytic process"/>
    <property type="evidence" value="ECO:0007669"/>
    <property type="project" value="UniProtKB-UniRule"/>
</dbReference>
<evidence type="ECO:0000256" key="1">
    <source>
        <dbReference type="ARBA" id="ARBA00007422"/>
    </source>
</evidence>
<sequence>MAKKIIIGNWKMNPLTFKEAEKIFKSVLQATHYKLTAEIVICPPFIYLESFSRLLQATRYKLKPSLGAQDAFWEQTGAFTGEVSAEMLYGAGAKYVILGHSERRAMGENDNDVNQKIKASLRAGLIPILCVGENVRDENHDYFNLVKTQLRECLAGVSKNSIAKVIIAYEPVWAISTTIGRKDATAVDSLEMSIFIRKVLSDKFGSDAEKTKIIYGGSVNEKDAGEFLKNGGVDGLLVGRASLDAKKFSEIIHIAENLVK</sequence>
<keyword evidence="3" id="KW-0324">Glycolysis</keyword>
<organism evidence="4 5">
    <name type="scientific">Candidatus Nomurabacteria bacterium RIFCSPLOWO2_01_FULL_42_17</name>
    <dbReference type="NCBI Taxonomy" id="1801780"/>
    <lineage>
        <taxon>Bacteria</taxon>
        <taxon>Candidatus Nomuraibacteriota</taxon>
    </lineage>
</organism>
<dbReference type="GO" id="GO:0006094">
    <property type="term" value="P:gluconeogenesis"/>
    <property type="evidence" value="ECO:0007669"/>
    <property type="project" value="UniProtKB-UniPathway"/>
</dbReference>
<protein>
    <recommendedName>
        <fullName evidence="3">Triosephosphate isomerase</fullName>
        <ecNumber evidence="3">5.3.1.1</ecNumber>
    </recommendedName>
</protein>
<comment type="pathway">
    <text evidence="3">Carbohydrate degradation; glycolysis; D-glyceraldehyde 3-phosphate from glycerone phosphate: step 1/1.</text>
</comment>
<comment type="subcellular location">
    <subcellularLocation>
        <location evidence="3">Cytoplasm</location>
    </subcellularLocation>
</comment>
<evidence type="ECO:0000313" key="4">
    <source>
        <dbReference type="EMBL" id="OGI95566.1"/>
    </source>
</evidence>
<dbReference type="InterPro" id="IPR035990">
    <property type="entry name" value="TIM_sf"/>
</dbReference>
<name>A0A1F6XN65_9BACT</name>
<dbReference type="InterPro" id="IPR000652">
    <property type="entry name" value="Triosephosphate_isomerase"/>
</dbReference>
<dbReference type="GO" id="GO:0005829">
    <property type="term" value="C:cytosol"/>
    <property type="evidence" value="ECO:0007669"/>
    <property type="project" value="TreeGrafter"/>
</dbReference>